<evidence type="ECO:0000313" key="2">
    <source>
        <dbReference type="EMBL" id="EMR12958.1"/>
    </source>
</evidence>
<dbReference type="PATRIC" id="fig|1286106.3.peg.1486"/>
<keyword evidence="1" id="KW-0472">Membrane</keyword>
<reference evidence="2 3" key="1">
    <citation type="journal article" date="2013" name="Genome Announc.">
        <title>Draft Genome Sequence of Methylophaga lonarensis MPLT, a Haloalkaliphilic (Non-Methane-Utilizing) Methylotroph.</title>
        <authorList>
            <person name="Shetty S.A."/>
            <person name="Marathe N.P."/>
            <person name="Munot H."/>
            <person name="Antony C.P."/>
            <person name="Dhotre D.P."/>
            <person name="Murrell J.C."/>
            <person name="Shouche Y.S."/>
        </authorList>
    </citation>
    <scope>NUCLEOTIDE SEQUENCE [LARGE SCALE GENOMIC DNA]</scope>
    <source>
        <strain evidence="2 3">MPL</strain>
    </source>
</reference>
<comment type="caution">
    <text evidence="2">The sequence shown here is derived from an EMBL/GenBank/DDBJ whole genome shotgun (WGS) entry which is preliminary data.</text>
</comment>
<evidence type="ECO:0000256" key="1">
    <source>
        <dbReference type="SAM" id="Phobius"/>
    </source>
</evidence>
<name>M7NW08_9GAMM</name>
<organism evidence="2 3">
    <name type="scientific">Methylophaga lonarensis MPL</name>
    <dbReference type="NCBI Taxonomy" id="1286106"/>
    <lineage>
        <taxon>Bacteria</taxon>
        <taxon>Pseudomonadati</taxon>
        <taxon>Pseudomonadota</taxon>
        <taxon>Gammaproteobacteria</taxon>
        <taxon>Thiotrichales</taxon>
        <taxon>Piscirickettsiaceae</taxon>
        <taxon>Methylophaga</taxon>
    </lineage>
</organism>
<protein>
    <submittedName>
        <fullName evidence="2">Uncharacterized protein</fullName>
    </submittedName>
</protein>
<keyword evidence="1" id="KW-0812">Transmembrane</keyword>
<keyword evidence="1" id="KW-1133">Transmembrane helix</keyword>
<dbReference type="STRING" id="1286106.MPL1_07408"/>
<proteinExistence type="predicted"/>
<gene>
    <name evidence="2" type="ORF">MPL1_07408</name>
</gene>
<dbReference type="Proteomes" id="UP000012019">
    <property type="component" value="Unassembled WGS sequence"/>
</dbReference>
<feature type="transmembrane region" description="Helical" evidence="1">
    <location>
        <begin position="17"/>
        <end position="38"/>
    </location>
</feature>
<accession>M7NW08</accession>
<dbReference type="RefSeq" id="WP_009726470.1">
    <property type="nucleotide sequence ID" value="NZ_APHR01000037.1"/>
</dbReference>
<dbReference type="EMBL" id="APHR01000037">
    <property type="protein sequence ID" value="EMR12958.1"/>
    <property type="molecule type" value="Genomic_DNA"/>
</dbReference>
<sequence length="44" mass="4730">MSLIIDLIYITRELTKLAYTVITSPFAIVAGLLMLGGMTAPDMA</sequence>
<keyword evidence="3" id="KW-1185">Reference proteome</keyword>
<evidence type="ECO:0000313" key="3">
    <source>
        <dbReference type="Proteomes" id="UP000012019"/>
    </source>
</evidence>
<dbReference type="AlphaFoldDB" id="M7NW08"/>